<evidence type="ECO:0000256" key="4">
    <source>
        <dbReference type="ARBA" id="ARBA00022989"/>
    </source>
</evidence>
<dbReference type="Pfam" id="PF03706">
    <property type="entry name" value="LPG_synthase_TM"/>
    <property type="match status" value="1"/>
</dbReference>
<feature type="transmembrane region" description="Helical" evidence="6">
    <location>
        <begin position="41"/>
        <end position="59"/>
    </location>
</feature>
<organism evidence="7">
    <name type="scientific">marine sediment metagenome</name>
    <dbReference type="NCBI Taxonomy" id="412755"/>
    <lineage>
        <taxon>unclassified sequences</taxon>
        <taxon>metagenomes</taxon>
        <taxon>ecological metagenomes</taxon>
    </lineage>
</organism>
<feature type="transmembrane region" description="Helical" evidence="6">
    <location>
        <begin position="117"/>
        <end position="136"/>
    </location>
</feature>
<accession>X0SF28</accession>
<dbReference type="AlphaFoldDB" id="X0SF28"/>
<feature type="transmembrane region" description="Helical" evidence="6">
    <location>
        <begin position="254"/>
        <end position="276"/>
    </location>
</feature>
<evidence type="ECO:0000256" key="2">
    <source>
        <dbReference type="ARBA" id="ARBA00022475"/>
    </source>
</evidence>
<keyword evidence="4 6" id="KW-1133">Transmembrane helix</keyword>
<evidence type="ECO:0000256" key="5">
    <source>
        <dbReference type="ARBA" id="ARBA00023136"/>
    </source>
</evidence>
<evidence type="ECO:0000256" key="6">
    <source>
        <dbReference type="SAM" id="Phobius"/>
    </source>
</evidence>
<evidence type="ECO:0000256" key="1">
    <source>
        <dbReference type="ARBA" id="ARBA00004651"/>
    </source>
</evidence>
<dbReference type="InterPro" id="IPR022791">
    <property type="entry name" value="L-PG_synthase/AglD"/>
</dbReference>
<keyword evidence="5 6" id="KW-0472">Membrane</keyword>
<proteinExistence type="predicted"/>
<sequence>MVVFLAQASFLVLIVYFAQERLRHSWEAFSWDNMSLQIRYVISAATVQAGAFMLTAFSWSQILHALSSPISTNKATLIWLKSQPFKYLPSGLGVYVGRSVLLLQEGASKSLLVQSSAVEVALVLLTGAIFAAPLALGNVGQSLGPIMALFLVPALILLLRALALTRWGNRPMFRSGLHLSGLAEIPCSRLAILCLWYSLRWLLLGLSLTMLAAAFSLDSFTHYGYFVPAYACAWMVGFLTPLPGGLGAREVVMTTLLGSVLPSSALTLALASRLVWI</sequence>
<feature type="transmembrane region" description="Helical" evidence="6">
    <location>
        <begin position="223"/>
        <end position="242"/>
    </location>
</feature>
<keyword evidence="3 6" id="KW-0812">Transmembrane</keyword>
<comment type="subcellular location">
    <subcellularLocation>
        <location evidence="1">Cell membrane</location>
        <topology evidence="1">Multi-pass membrane protein</topology>
    </subcellularLocation>
</comment>
<gene>
    <name evidence="7" type="ORF">S01H1_10806</name>
</gene>
<dbReference type="GO" id="GO:0005886">
    <property type="term" value="C:plasma membrane"/>
    <property type="evidence" value="ECO:0007669"/>
    <property type="project" value="UniProtKB-SubCell"/>
</dbReference>
<evidence type="ECO:0000313" key="7">
    <source>
        <dbReference type="EMBL" id="GAF74472.1"/>
    </source>
</evidence>
<reference evidence="7" key="1">
    <citation type="journal article" date="2014" name="Front. Microbiol.">
        <title>High frequency of phylogenetically diverse reductive dehalogenase-homologous genes in deep subseafloor sedimentary metagenomes.</title>
        <authorList>
            <person name="Kawai M."/>
            <person name="Futagami T."/>
            <person name="Toyoda A."/>
            <person name="Takaki Y."/>
            <person name="Nishi S."/>
            <person name="Hori S."/>
            <person name="Arai W."/>
            <person name="Tsubouchi T."/>
            <person name="Morono Y."/>
            <person name="Uchiyama I."/>
            <person name="Ito T."/>
            <person name="Fujiyama A."/>
            <person name="Inagaki F."/>
            <person name="Takami H."/>
        </authorList>
    </citation>
    <scope>NUCLEOTIDE SEQUENCE</scope>
    <source>
        <strain evidence="7">Expedition CK06-06</strain>
    </source>
</reference>
<keyword evidence="2" id="KW-1003">Cell membrane</keyword>
<feature type="transmembrane region" description="Helical" evidence="6">
    <location>
        <begin position="142"/>
        <end position="164"/>
    </location>
</feature>
<evidence type="ECO:0000256" key="3">
    <source>
        <dbReference type="ARBA" id="ARBA00022692"/>
    </source>
</evidence>
<name>X0SF28_9ZZZZ</name>
<protein>
    <submittedName>
        <fullName evidence="7">Uncharacterized protein</fullName>
    </submittedName>
</protein>
<dbReference type="EMBL" id="BARS01005506">
    <property type="protein sequence ID" value="GAF74472.1"/>
    <property type="molecule type" value="Genomic_DNA"/>
</dbReference>
<feature type="transmembrane region" description="Helical" evidence="6">
    <location>
        <begin position="199"/>
        <end position="217"/>
    </location>
</feature>
<comment type="caution">
    <text evidence="7">The sequence shown here is derived from an EMBL/GenBank/DDBJ whole genome shotgun (WGS) entry which is preliminary data.</text>
</comment>
<feature type="non-terminal residue" evidence="7">
    <location>
        <position position="277"/>
    </location>
</feature>